<dbReference type="Proteomes" id="UP000190961">
    <property type="component" value="Unassembled WGS sequence"/>
</dbReference>
<keyword evidence="2" id="KW-1185">Reference proteome</keyword>
<name>A0A1T5LMS5_9BACT</name>
<dbReference type="OrthoDB" id="745987at2"/>
<gene>
    <name evidence="1" type="ORF">SAMN05660236_3540</name>
</gene>
<dbReference type="RefSeq" id="WP_079688052.1">
    <property type="nucleotide sequence ID" value="NZ_FUZU01000002.1"/>
</dbReference>
<evidence type="ECO:0000313" key="1">
    <source>
        <dbReference type="EMBL" id="SKC77224.1"/>
    </source>
</evidence>
<evidence type="ECO:0008006" key="3">
    <source>
        <dbReference type="Google" id="ProtNLM"/>
    </source>
</evidence>
<organism evidence="1 2">
    <name type="scientific">Ohtaekwangia koreensis</name>
    <dbReference type="NCBI Taxonomy" id="688867"/>
    <lineage>
        <taxon>Bacteria</taxon>
        <taxon>Pseudomonadati</taxon>
        <taxon>Bacteroidota</taxon>
        <taxon>Cytophagia</taxon>
        <taxon>Cytophagales</taxon>
        <taxon>Fulvivirgaceae</taxon>
        <taxon>Ohtaekwangia</taxon>
    </lineage>
</organism>
<proteinExistence type="predicted"/>
<evidence type="ECO:0000313" key="2">
    <source>
        <dbReference type="Proteomes" id="UP000190961"/>
    </source>
</evidence>
<dbReference type="AlphaFoldDB" id="A0A1T5LMS5"/>
<dbReference type="EMBL" id="FUZU01000002">
    <property type="protein sequence ID" value="SKC77224.1"/>
    <property type="molecule type" value="Genomic_DNA"/>
</dbReference>
<sequence>MTATPIIKVGFCVSYDWELLKKSVPRIYADADIICLAIDKDRKSWTGNPYAFNDQEFYDFISTIDVDKKIIVYEDCFSLPELNARQNCNRHRMLIAEKMGKGGWHIQVDSDEYFLDFNSFVKELKKINPNPTGKEKPLNVCACWVPLIKKTATGYLHVIFHNGIPETVPMATTFPDYQRARHNDHFNVITRHYVIHETWARSENELWFKINNWGHAAEELSEKQRRLSYYNLWKSLDENNYQYISNFHPASPTTWPALNFCIGQSVEEFIRNFVNQKFPLSTFQLLLKNSRNVSRVKFYTGKLLSIINTSQK</sequence>
<accession>A0A1T5LMS5</accession>
<dbReference type="STRING" id="688867.SAMN05660236_3540"/>
<protein>
    <recommendedName>
        <fullName evidence="3">Glycosyl transferase family 2</fullName>
    </recommendedName>
</protein>
<reference evidence="1 2" key="1">
    <citation type="submission" date="2017-02" db="EMBL/GenBank/DDBJ databases">
        <authorList>
            <person name="Peterson S.W."/>
        </authorList>
    </citation>
    <scope>NUCLEOTIDE SEQUENCE [LARGE SCALE GENOMIC DNA]</scope>
    <source>
        <strain evidence="1 2">DSM 25262</strain>
    </source>
</reference>